<name>A0ABQ2A9U4_9BACT</name>
<keyword evidence="1" id="KW-0812">Transmembrane</keyword>
<keyword evidence="1" id="KW-1133">Transmembrane helix</keyword>
<proteinExistence type="predicted"/>
<comment type="caution">
    <text evidence="2">The sequence shown here is derived from an EMBL/GenBank/DDBJ whole genome shotgun (WGS) entry which is preliminary data.</text>
</comment>
<organism evidence="2 3">
    <name type="scientific">Hymenobacter frigidus</name>
    <dbReference type="NCBI Taxonomy" id="1524095"/>
    <lineage>
        <taxon>Bacteria</taxon>
        <taxon>Pseudomonadati</taxon>
        <taxon>Bacteroidota</taxon>
        <taxon>Cytophagia</taxon>
        <taxon>Cytophagales</taxon>
        <taxon>Hymenobacteraceae</taxon>
        <taxon>Hymenobacter</taxon>
    </lineage>
</organism>
<accession>A0ABQ2A9U4</accession>
<feature type="transmembrane region" description="Helical" evidence="1">
    <location>
        <begin position="112"/>
        <end position="137"/>
    </location>
</feature>
<protein>
    <recommendedName>
        <fullName evidence="4">Lycopene cyclase domain-containing protein</fullName>
    </recommendedName>
</protein>
<feature type="transmembrane region" description="Helical" evidence="1">
    <location>
        <begin position="143"/>
        <end position="165"/>
    </location>
</feature>
<keyword evidence="1" id="KW-0472">Membrane</keyword>
<keyword evidence="3" id="KW-1185">Reference proteome</keyword>
<reference evidence="3" key="1">
    <citation type="journal article" date="2019" name="Int. J. Syst. Evol. Microbiol.">
        <title>The Global Catalogue of Microorganisms (GCM) 10K type strain sequencing project: providing services to taxonomists for standard genome sequencing and annotation.</title>
        <authorList>
            <consortium name="The Broad Institute Genomics Platform"/>
            <consortium name="The Broad Institute Genome Sequencing Center for Infectious Disease"/>
            <person name="Wu L."/>
            <person name="Ma J."/>
        </authorList>
    </citation>
    <scope>NUCLEOTIDE SEQUENCE [LARGE SCALE GENOMIC DNA]</scope>
    <source>
        <strain evidence="3">CGMCC 1.14966</strain>
    </source>
</reference>
<feature type="transmembrane region" description="Helical" evidence="1">
    <location>
        <begin position="74"/>
        <end position="100"/>
    </location>
</feature>
<feature type="transmembrane region" description="Helical" evidence="1">
    <location>
        <begin position="35"/>
        <end position="54"/>
    </location>
</feature>
<sequence>MTNLTPAMFVAPTIALLSAAWLYAYFRKRTADKFLFRRFISWVTVLAFLLNFAWELSHCPLYKGCGYDFAHVTFLALASLADAILAVLLYFGFALVYRNGMWAHPLTARRGFWLMVVGGTGAVVSEMAHLAAGNWAYTDGMPLIPGIGVGVTPVLQFTVLPLLIYSLSSYLTTPKAGPSAPKSVSGSSSG</sequence>
<feature type="transmembrane region" description="Helical" evidence="1">
    <location>
        <begin position="6"/>
        <end position="26"/>
    </location>
</feature>
<gene>
    <name evidence="2" type="ORF">GCM10011495_30960</name>
</gene>
<dbReference type="RefSeq" id="WP_188563001.1">
    <property type="nucleotide sequence ID" value="NZ_BMGY01000035.1"/>
</dbReference>
<evidence type="ECO:0008006" key="4">
    <source>
        <dbReference type="Google" id="ProtNLM"/>
    </source>
</evidence>
<dbReference type="Proteomes" id="UP000637774">
    <property type="component" value="Unassembled WGS sequence"/>
</dbReference>
<dbReference type="EMBL" id="BMGY01000035">
    <property type="protein sequence ID" value="GGH88816.1"/>
    <property type="molecule type" value="Genomic_DNA"/>
</dbReference>
<evidence type="ECO:0000313" key="2">
    <source>
        <dbReference type="EMBL" id="GGH88816.1"/>
    </source>
</evidence>
<evidence type="ECO:0000313" key="3">
    <source>
        <dbReference type="Proteomes" id="UP000637774"/>
    </source>
</evidence>
<evidence type="ECO:0000256" key="1">
    <source>
        <dbReference type="SAM" id="Phobius"/>
    </source>
</evidence>